<proteinExistence type="predicted"/>
<dbReference type="Gene3D" id="3.40.50.300">
    <property type="entry name" value="P-loop containing nucleotide triphosphate hydrolases"/>
    <property type="match status" value="1"/>
</dbReference>
<evidence type="ECO:0000313" key="2">
    <source>
        <dbReference type="Proteomes" id="UP000223906"/>
    </source>
</evidence>
<protein>
    <submittedName>
        <fullName evidence="1">Uncharacterized protein</fullName>
    </submittedName>
</protein>
<name>A0A1W6DX10_9CAUD</name>
<dbReference type="EMBL" id="KY629563">
    <property type="protein sequence ID" value="ARK07444.1"/>
    <property type="molecule type" value="Genomic_DNA"/>
</dbReference>
<keyword evidence="2" id="KW-1185">Reference proteome</keyword>
<reference evidence="1 2" key="1">
    <citation type="submission" date="2017-02" db="EMBL/GenBank/DDBJ databases">
        <title>The first characterized phage against a member of the ecologically important #sphingomonads reveals high dissimilarity against all other known phages.</title>
        <authorList>
            <person name="Nielsen T.K."/>
            <person name="Carstens A.B."/>
            <person name="Kot W."/>
            <person name="Lametsch R."/>
            <person name="Neve H."/>
            <person name="Hansen L.H."/>
        </authorList>
    </citation>
    <scope>NUCLEOTIDE SEQUENCE [LARGE SCALE GENOMIC DNA]</scope>
</reference>
<organism evidence="1 2">
    <name type="scientific">Sphingobium phage Lacusarx</name>
    <dbReference type="NCBI Taxonomy" id="1980139"/>
    <lineage>
        <taxon>Viruses</taxon>
        <taxon>Duplodnaviria</taxon>
        <taxon>Heunggongvirae</taxon>
        <taxon>Uroviricota</taxon>
        <taxon>Caudoviricetes</taxon>
        <taxon>Lacusarxvirus</taxon>
        <taxon>Lacusarxvirus lacusarx</taxon>
    </lineage>
</organism>
<dbReference type="Proteomes" id="UP000223906">
    <property type="component" value="Segment"/>
</dbReference>
<dbReference type="InterPro" id="IPR027417">
    <property type="entry name" value="P-loop_NTPase"/>
</dbReference>
<gene>
    <name evidence="1" type="ORF">LAV_00044</name>
</gene>
<accession>A0A1W6DX10</accession>
<sequence>MSSTPTLIGLIGRRGSGKDTAASVLLNGGYENVKFAGALKGMIRFLLAYQGVDAEIIERMIEGDLKEEPSIYLAGRSPRYAMQTLGTEWGRDLMGEDFWVGVTMVRAADKKAVITDVRFPNEVEAVEEAGGVPFGIEAEWNKPVEGEHESERLIDDIIAALPPHQKILNRSAQPGEDVAQVIAAFQEDFLQRVTKH</sequence>
<dbReference type="OrthoDB" id="9152at10239"/>
<evidence type="ECO:0000313" key="1">
    <source>
        <dbReference type="EMBL" id="ARK07444.1"/>
    </source>
</evidence>